<dbReference type="InterPro" id="IPR013783">
    <property type="entry name" value="Ig-like_fold"/>
</dbReference>
<dbReference type="EMBL" id="JAGHKO010000014">
    <property type="protein sequence ID" value="MBO9204525.1"/>
    <property type="molecule type" value="Genomic_DNA"/>
</dbReference>
<feature type="domain" description="PKD" evidence="2">
    <location>
        <begin position="307"/>
        <end position="389"/>
    </location>
</feature>
<dbReference type="SUPFAM" id="SSF49299">
    <property type="entry name" value="PKD domain"/>
    <property type="match status" value="2"/>
</dbReference>
<dbReference type="PROSITE" id="PS50093">
    <property type="entry name" value="PKD"/>
    <property type="match status" value="2"/>
</dbReference>
<gene>
    <name evidence="3" type="ORF">J7I42_29830</name>
</gene>
<name>A0ABS3Z2Y3_9BACT</name>
<accession>A0ABS3Z2Y3</accession>
<feature type="chain" id="PRO_5047053382" evidence="1">
    <location>
        <begin position="32"/>
        <end position="887"/>
    </location>
</feature>
<dbReference type="InterPro" id="IPR000601">
    <property type="entry name" value="PKD_dom"/>
</dbReference>
<evidence type="ECO:0000313" key="3">
    <source>
        <dbReference type="EMBL" id="MBO9204525.1"/>
    </source>
</evidence>
<comment type="caution">
    <text evidence="3">The sequence shown here is derived from an EMBL/GenBank/DDBJ whole genome shotgun (WGS) entry which is preliminary data.</text>
</comment>
<dbReference type="InterPro" id="IPR035986">
    <property type="entry name" value="PKD_dom_sf"/>
</dbReference>
<evidence type="ECO:0000256" key="1">
    <source>
        <dbReference type="SAM" id="SignalP"/>
    </source>
</evidence>
<evidence type="ECO:0000259" key="2">
    <source>
        <dbReference type="PROSITE" id="PS50093"/>
    </source>
</evidence>
<dbReference type="CDD" id="cd00146">
    <property type="entry name" value="PKD"/>
    <property type="match status" value="2"/>
</dbReference>
<dbReference type="Pfam" id="PF13585">
    <property type="entry name" value="CHU_C"/>
    <property type="match status" value="1"/>
</dbReference>
<keyword evidence="1" id="KW-0732">Signal</keyword>
<evidence type="ECO:0000313" key="4">
    <source>
        <dbReference type="Proteomes" id="UP000677244"/>
    </source>
</evidence>
<feature type="signal peptide" evidence="1">
    <location>
        <begin position="1"/>
        <end position="31"/>
    </location>
</feature>
<dbReference type="InterPro" id="IPR022409">
    <property type="entry name" value="PKD/Chitinase_dom"/>
</dbReference>
<dbReference type="InterPro" id="IPR026341">
    <property type="entry name" value="T9SS_type_B"/>
</dbReference>
<dbReference type="NCBIfam" id="TIGR04131">
    <property type="entry name" value="Bac_Flav_CTERM"/>
    <property type="match status" value="1"/>
</dbReference>
<dbReference type="Proteomes" id="UP000677244">
    <property type="component" value="Unassembled WGS sequence"/>
</dbReference>
<organism evidence="3 4">
    <name type="scientific">Niastella soli</name>
    <dbReference type="NCBI Taxonomy" id="2821487"/>
    <lineage>
        <taxon>Bacteria</taxon>
        <taxon>Pseudomonadati</taxon>
        <taxon>Bacteroidota</taxon>
        <taxon>Chitinophagia</taxon>
        <taxon>Chitinophagales</taxon>
        <taxon>Chitinophagaceae</taxon>
        <taxon>Niastella</taxon>
    </lineage>
</organism>
<sequence>MNNISVQTLRKPLLILYFMMCLLLLTQPAEANHVKGGYIEYKYNGVGASAGTSNYTITVTVFFSCSTNGPKESVYLGIYNAGTNALAASKSISYSSVKTVSKTSYSPCMSNPPSICYEIRTFVYTLDLADISAGYILAVQDALRVSGIINISGSGNSGITITAMIPGTINSVDYHKNNSPNFLFLDTAIVCYNGNFSYPFKATDVDGDSLSYSFGSGLNVSNPSGQTSSSVPGSPPYPLLTYTAGYSGISPLGSSVTIDPITGLLSGTAPGTTGEYVVAVYVKEWRNGILIDSIKKELQIYVYNCTLSAASLKSNYTNCDNYTFNFQNESIASNITSYTWDFGVPGITTDVSTAATPTYTYPTAGTYTTKLKVSNSLGCTDSATATVKVYPGFTPGFNSTGSCYQTPFQFTDATVAQYGTVNSWIWNFGEPTSATNTSTINSPTHTFASSGNYTVSLTVGSSVGCSGSINKTVTANDKPNLTLPFTDTLICTIDTLPLIANATGTGITYSWSPSDKMLYANTANPLVWPKDTTVYTVTVTQNTCVTTGSITVNTLDFITVQLPADTTVCKTDSFTLNPVSYALGYSWSPATGLSSTTTKYPRAYADNDITYHVLANLGKCQDQSSMHVKVVPYPQAYAGADTTICYDNTAQLNATMMAAYFHWSPISTLTNSGTLSPIAHPHASTPYIITVTDTLGCPKPVSDTVFVFVTPKIVVYAGNDTAVVSGQPLQLNAHANTGITFNYQWDPGSWLNDPTIFNPIATFPSSVDSITYVITASTKDGCYGTDAFTVKVFKTNADIFMPNAFSPNGDGKNEVFKPVLVGISKLTIFSIYNRWGQLVYTTSQHGKGWDGTIHGQKQDPGTYVYMVSGTDYQGKTVTKKGAFTLVR</sequence>
<reference evidence="3 4" key="1">
    <citation type="submission" date="2021-03" db="EMBL/GenBank/DDBJ databases">
        <title>Assistant Professor.</title>
        <authorList>
            <person name="Huq M.A."/>
        </authorList>
    </citation>
    <scope>NUCLEOTIDE SEQUENCE [LARGE SCALE GENOMIC DNA]</scope>
    <source>
        <strain evidence="3 4">MAH-29</strain>
    </source>
</reference>
<dbReference type="RefSeq" id="WP_209143199.1">
    <property type="nucleotide sequence ID" value="NZ_JAGHKO010000014.1"/>
</dbReference>
<dbReference type="Gene3D" id="2.60.40.10">
    <property type="entry name" value="Immunoglobulins"/>
    <property type="match status" value="2"/>
</dbReference>
<feature type="domain" description="PKD" evidence="2">
    <location>
        <begin position="423"/>
        <end position="474"/>
    </location>
</feature>
<dbReference type="Pfam" id="PF18911">
    <property type="entry name" value="PKD_4"/>
    <property type="match status" value="2"/>
</dbReference>
<protein>
    <submittedName>
        <fullName evidence="3">Gliding motility-associated C-terminal domain-containing protein</fullName>
    </submittedName>
</protein>
<keyword evidence="4" id="KW-1185">Reference proteome</keyword>
<proteinExistence type="predicted"/>
<dbReference type="SMART" id="SM00089">
    <property type="entry name" value="PKD"/>
    <property type="match status" value="2"/>
</dbReference>